<comment type="caution">
    <text evidence="10">The sequence shown here is derived from an EMBL/GenBank/DDBJ whole genome shotgun (WGS) entry which is preliminary data.</text>
</comment>
<dbReference type="RefSeq" id="WP_171588663.1">
    <property type="nucleotide sequence ID" value="NZ_JABGBO010000005.1"/>
</dbReference>
<dbReference type="InterPro" id="IPR027417">
    <property type="entry name" value="P-loop_NTPase"/>
</dbReference>
<dbReference type="PROSITE" id="PS00211">
    <property type="entry name" value="ABC_TRANSPORTER_1"/>
    <property type="match status" value="1"/>
</dbReference>
<dbReference type="GO" id="GO:0016020">
    <property type="term" value="C:membrane"/>
    <property type="evidence" value="ECO:0007669"/>
    <property type="project" value="InterPro"/>
</dbReference>
<dbReference type="AlphaFoldDB" id="A0A7Y4LBV0"/>
<dbReference type="InterPro" id="IPR015853">
    <property type="entry name" value="ABC_transpr_FbpC"/>
</dbReference>
<keyword evidence="3" id="KW-0410">Iron transport</keyword>
<evidence type="ECO:0000256" key="1">
    <source>
        <dbReference type="ARBA" id="ARBA00022448"/>
    </source>
</evidence>
<keyword evidence="7" id="KW-0406">Ion transport</keyword>
<dbReference type="GO" id="GO:0016887">
    <property type="term" value="F:ATP hydrolysis activity"/>
    <property type="evidence" value="ECO:0007669"/>
    <property type="project" value="InterPro"/>
</dbReference>
<reference evidence="10 11" key="1">
    <citation type="submission" date="2020-05" db="EMBL/GenBank/DDBJ databases">
        <authorList>
            <person name="Niu N."/>
        </authorList>
    </citation>
    <scope>NUCLEOTIDE SEQUENCE [LARGE SCALE GENOMIC DNA]</scope>
    <source>
        <strain evidence="10 11">LMG10982</strain>
    </source>
</reference>
<dbReference type="InterPro" id="IPR003593">
    <property type="entry name" value="AAA+_ATPase"/>
</dbReference>
<organism evidence="10 11">
    <name type="scientific">Pelistega europaea</name>
    <dbReference type="NCBI Taxonomy" id="106147"/>
    <lineage>
        <taxon>Bacteria</taxon>
        <taxon>Pseudomonadati</taxon>
        <taxon>Pseudomonadota</taxon>
        <taxon>Betaproteobacteria</taxon>
        <taxon>Burkholderiales</taxon>
        <taxon>Alcaligenaceae</taxon>
        <taxon>Pelistega</taxon>
    </lineage>
</organism>
<keyword evidence="1" id="KW-0813">Transport</keyword>
<dbReference type="PANTHER" id="PTHR42781">
    <property type="entry name" value="SPERMIDINE/PUTRESCINE IMPORT ATP-BINDING PROTEIN POTA"/>
    <property type="match status" value="1"/>
</dbReference>
<keyword evidence="2" id="KW-1003">Cell membrane</keyword>
<name>A0A7Y4LBV0_9BURK</name>
<dbReference type="Gene3D" id="3.40.50.300">
    <property type="entry name" value="P-loop containing nucleotide triphosphate hydrolases"/>
    <property type="match status" value="1"/>
</dbReference>
<evidence type="ECO:0000256" key="2">
    <source>
        <dbReference type="ARBA" id="ARBA00022475"/>
    </source>
</evidence>
<evidence type="ECO:0000256" key="7">
    <source>
        <dbReference type="ARBA" id="ARBA00023065"/>
    </source>
</evidence>
<evidence type="ECO:0000256" key="5">
    <source>
        <dbReference type="ARBA" id="ARBA00022840"/>
    </source>
</evidence>
<keyword evidence="5 10" id="KW-0067">ATP-binding</keyword>
<dbReference type="GO" id="GO:0015408">
    <property type="term" value="F:ABC-type ferric iron transporter activity"/>
    <property type="evidence" value="ECO:0007669"/>
    <property type="project" value="InterPro"/>
</dbReference>
<evidence type="ECO:0000313" key="11">
    <source>
        <dbReference type="Proteomes" id="UP000541421"/>
    </source>
</evidence>
<accession>A0A7Y4LBV0</accession>
<dbReference type="InterPro" id="IPR017871">
    <property type="entry name" value="ABC_transporter-like_CS"/>
</dbReference>
<dbReference type="GO" id="GO:0005524">
    <property type="term" value="F:ATP binding"/>
    <property type="evidence" value="ECO:0007669"/>
    <property type="project" value="UniProtKB-KW"/>
</dbReference>
<dbReference type="PANTHER" id="PTHR42781:SF4">
    <property type="entry name" value="SPERMIDINE_PUTRESCINE IMPORT ATP-BINDING PROTEIN POTA"/>
    <property type="match status" value="1"/>
</dbReference>
<feature type="domain" description="ABC transporter" evidence="9">
    <location>
        <begin position="3"/>
        <end position="215"/>
    </location>
</feature>
<dbReference type="EMBL" id="JABGBO010000005">
    <property type="protein sequence ID" value="NOL49686.1"/>
    <property type="molecule type" value="Genomic_DNA"/>
</dbReference>
<dbReference type="SUPFAM" id="SSF52540">
    <property type="entry name" value="P-loop containing nucleoside triphosphate hydrolases"/>
    <property type="match status" value="1"/>
</dbReference>
<protein>
    <submittedName>
        <fullName evidence="10">ABC transporter ATP-binding protein</fullName>
    </submittedName>
</protein>
<dbReference type="PROSITE" id="PS50893">
    <property type="entry name" value="ABC_TRANSPORTER_2"/>
    <property type="match status" value="1"/>
</dbReference>
<evidence type="ECO:0000256" key="3">
    <source>
        <dbReference type="ARBA" id="ARBA00022496"/>
    </source>
</evidence>
<dbReference type="SMART" id="SM00382">
    <property type="entry name" value="AAA"/>
    <property type="match status" value="1"/>
</dbReference>
<keyword evidence="6" id="KW-0408">Iron</keyword>
<evidence type="ECO:0000313" key="10">
    <source>
        <dbReference type="EMBL" id="NOL49686.1"/>
    </source>
</evidence>
<sequence length="215" mass="23645">MLLQLNDVKLGYPQGNGFKTIIEAFSMHLARGENACLLGSSGCGKTTILRAIAGFEPLYGGEILLDGDIIAKTGYMVPPEQRHIGMMFQDYALFPHLTVAQNIAFGLHHLPKAQIKQTTHEMLTLIGLPGYAKSYPHELSGGQQQRVALARAIAPEPKLLLLDEPFSNLDVDTREKLATEVCDILKDKQLSAILVTHNRAEADVFAKQIYHIGEI</sequence>
<dbReference type="InterPro" id="IPR003439">
    <property type="entry name" value="ABC_transporter-like_ATP-bd"/>
</dbReference>
<evidence type="ECO:0000256" key="6">
    <source>
        <dbReference type="ARBA" id="ARBA00023004"/>
    </source>
</evidence>
<gene>
    <name evidence="10" type="ORF">HKX40_05995</name>
</gene>
<keyword evidence="4" id="KW-0547">Nucleotide-binding</keyword>
<keyword evidence="11" id="KW-1185">Reference proteome</keyword>
<evidence type="ECO:0000256" key="8">
    <source>
        <dbReference type="ARBA" id="ARBA00023136"/>
    </source>
</evidence>
<evidence type="ECO:0000259" key="9">
    <source>
        <dbReference type="PROSITE" id="PS50893"/>
    </source>
</evidence>
<keyword evidence="8" id="KW-0472">Membrane</keyword>
<proteinExistence type="predicted"/>
<dbReference type="Pfam" id="PF00005">
    <property type="entry name" value="ABC_tran"/>
    <property type="match status" value="1"/>
</dbReference>
<dbReference type="Proteomes" id="UP000541421">
    <property type="component" value="Unassembled WGS sequence"/>
</dbReference>
<dbReference type="InterPro" id="IPR050093">
    <property type="entry name" value="ABC_SmlMolc_Importer"/>
</dbReference>
<evidence type="ECO:0000256" key="4">
    <source>
        <dbReference type="ARBA" id="ARBA00022741"/>
    </source>
</evidence>
<dbReference type="CDD" id="cd03259">
    <property type="entry name" value="ABC_Carb_Solutes_like"/>
    <property type="match status" value="1"/>
</dbReference>